<keyword evidence="4 7" id="KW-1133">Transmembrane helix</keyword>
<reference evidence="8 9" key="1">
    <citation type="submission" date="2018-12" db="EMBL/GenBank/DDBJ databases">
        <authorList>
            <consortium name="Pathogen Informatics"/>
        </authorList>
    </citation>
    <scope>NUCLEOTIDE SEQUENCE [LARGE SCALE GENOMIC DNA]</scope>
    <source>
        <strain evidence="8 9">NCTC13354</strain>
    </source>
</reference>
<evidence type="ECO:0000256" key="6">
    <source>
        <dbReference type="SAM" id="MobiDB-lite"/>
    </source>
</evidence>
<evidence type="ECO:0000313" key="9">
    <source>
        <dbReference type="Proteomes" id="UP000269542"/>
    </source>
</evidence>
<feature type="transmembrane region" description="Helical" evidence="7">
    <location>
        <begin position="304"/>
        <end position="324"/>
    </location>
</feature>
<keyword evidence="2" id="KW-1003">Cell membrane</keyword>
<evidence type="ECO:0000313" key="8">
    <source>
        <dbReference type="EMBL" id="VEI13330.1"/>
    </source>
</evidence>
<feature type="transmembrane region" description="Helical" evidence="7">
    <location>
        <begin position="361"/>
        <end position="386"/>
    </location>
</feature>
<dbReference type="InterPro" id="IPR036259">
    <property type="entry name" value="MFS_trans_sf"/>
</dbReference>
<dbReference type="AlphaFoldDB" id="A0A3S4VTF7"/>
<dbReference type="Pfam" id="PF07690">
    <property type="entry name" value="MFS_1"/>
    <property type="match status" value="1"/>
</dbReference>
<dbReference type="InterPro" id="IPR011701">
    <property type="entry name" value="MFS"/>
</dbReference>
<feature type="transmembrane region" description="Helical" evidence="7">
    <location>
        <begin position="398"/>
        <end position="417"/>
    </location>
</feature>
<evidence type="ECO:0000256" key="4">
    <source>
        <dbReference type="ARBA" id="ARBA00022989"/>
    </source>
</evidence>
<feature type="transmembrane region" description="Helical" evidence="7">
    <location>
        <begin position="110"/>
        <end position="139"/>
    </location>
</feature>
<accession>A0A3S4VTF7</accession>
<name>A0A3S4VTF7_9ACTO</name>
<feature type="transmembrane region" description="Helical" evidence="7">
    <location>
        <begin position="274"/>
        <end position="298"/>
    </location>
</feature>
<dbReference type="PANTHER" id="PTHR23513:SF11">
    <property type="entry name" value="STAPHYLOFERRIN A TRANSPORTER"/>
    <property type="match status" value="1"/>
</dbReference>
<protein>
    <submittedName>
        <fullName evidence="8">Enterobactin exporter EntS</fullName>
    </submittedName>
</protein>
<feature type="transmembrane region" description="Helical" evidence="7">
    <location>
        <begin position="39"/>
        <end position="62"/>
    </location>
</feature>
<dbReference type="EMBL" id="LR134476">
    <property type="protein sequence ID" value="VEI13330.1"/>
    <property type="molecule type" value="Genomic_DNA"/>
</dbReference>
<dbReference type="OrthoDB" id="4965946at2"/>
<gene>
    <name evidence="8" type="ORF">NCTC13354_01042</name>
</gene>
<evidence type="ECO:0000256" key="3">
    <source>
        <dbReference type="ARBA" id="ARBA00022692"/>
    </source>
</evidence>
<keyword evidence="5 7" id="KW-0472">Membrane</keyword>
<organism evidence="8 9">
    <name type="scientific">Trueperella bialowiezensis</name>
    <dbReference type="NCBI Taxonomy" id="312285"/>
    <lineage>
        <taxon>Bacteria</taxon>
        <taxon>Bacillati</taxon>
        <taxon>Actinomycetota</taxon>
        <taxon>Actinomycetes</taxon>
        <taxon>Actinomycetales</taxon>
        <taxon>Actinomycetaceae</taxon>
        <taxon>Trueperella</taxon>
    </lineage>
</organism>
<dbReference type="SUPFAM" id="SSF103473">
    <property type="entry name" value="MFS general substrate transporter"/>
    <property type="match status" value="1"/>
</dbReference>
<evidence type="ECO:0000256" key="7">
    <source>
        <dbReference type="SAM" id="Phobius"/>
    </source>
</evidence>
<feature type="region of interest" description="Disordered" evidence="6">
    <location>
        <begin position="1"/>
        <end position="27"/>
    </location>
</feature>
<feature type="transmembrane region" description="Helical" evidence="7">
    <location>
        <begin position="68"/>
        <end position="89"/>
    </location>
</feature>
<dbReference type="PANTHER" id="PTHR23513">
    <property type="entry name" value="INTEGRAL MEMBRANE EFFLUX PROTEIN-RELATED"/>
    <property type="match status" value="1"/>
</dbReference>
<comment type="subcellular location">
    <subcellularLocation>
        <location evidence="1">Cell membrane</location>
        <topology evidence="1">Multi-pass membrane protein</topology>
    </subcellularLocation>
</comment>
<dbReference type="Proteomes" id="UP000269542">
    <property type="component" value="Chromosome"/>
</dbReference>
<keyword evidence="3 7" id="KW-0812">Transmembrane</keyword>
<dbReference type="KEGG" id="tbw:NCTC13354_01042"/>
<feature type="transmembrane region" description="Helical" evidence="7">
    <location>
        <begin position="336"/>
        <end position="355"/>
    </location>
</feature>
<dbReference type="Gene3D" id="1.20.1250.20">
    <property type="entry name" value="MFS general substrate transporter like domains"/>
    <property type="match status" value="1"/>
</dbReference>
<sequence length="465" mass="48959">MNRAHTESDSQHPEQHSSQHSQHTNQNNSLWRQRGYPQWFTADTTFTLMGAIHGFVISLLVIAETGSAAQAGIVTSAGLLASGITSFFGGWYQDRFDRKKIAISHGLLGAFWYGLAIVLLITGNFTFVSAMILAIGLGIRSGLGGNVTDVMLRSFLPANILPKAISVGQARDAVVEFTGPPIAGFLLGVGKILPYTVNVALSLVGAIASYLLPDSVGKPAAAKAKNDVKPSDDATPNDEANADATTTKTPKARFTFDELIAGFKITFSMRFLRVLATSGNLAFAVFNAMITVCVWETVKIEGNAGFAGFVNTAVAIGVFVGAVAASKLTQKAHGGAIVVLAYALPLLSTVLMGAFDSTYGRIAALLPAMLLLPAGSAAMGSIQMLVVPDAKLGRMFSAIGVVELALSSAVFSAVGFLYEHLGYTTTIALGSAFMALCLAHIVSVRDIRQIPKAADYEEYAATITQ</sequence>
<evidence type="ECO:0000256" key="1">
    <source>
        <dbReference type="ARBA" id="ARBA00004651"/>
    </source>
</evidence>
<evidence type="ECO:0000256" key="2">
    <source>
        <dbReference type="ARBA" id="ARBA00022475"/>
    </source>
</evidence>
<keyword evidence="9" id="KW-1185">Reference proteome</keyword>
<evidence type="ECO:0000256" key="5">
    <source>
        <dbReference type="ARBA" id="ARBA00023136"/>
    </source>
</evidence>
<dbReference type="RefSeq" id="WP_126416454.1">
    <property type="nucleotide sequence ID" value="NZ_LR134476.1"/>
</dbReference>
<feature type="compositionally biased region" description="Basic and acidic residues" evidence="6">
    <location>
        <begin position="1"/>
        <end position="17"/>
    </location>
</feature>
<proteinExistence type="predicted"/>
<feature type="compositionally biased region" description="Low complexity" evidence="6">
    <location>
        <begin position="18"/>
        <end position="27"/>
    </location>
</feature>
<dbReference type="GO" id="GO:0005886">
    <property type="term" value="C:plasma membrane"/>
    <property type="evidence" value="ECO:0007669"/>
    <property type="project" value="UniProtKB-SubCell"/>
</dbReference>
<feature type="transmembrane region" description="Helical" evidence="7">
    <location>
        <begin position="423"/>
        <end position="442"/>
    </location>
</feature>
<dbReference type="GO" id="GO:0022857">
    <property type="term" value="F:transmembrane transporter activity"/>
    <property type="evidence" value="ECO:0007669"/>
    <property type="project" value="InterPro"/>
</dbReference>
<feature type="region of interest" description="Disordered" evidence="6">
    <location>
        <begin position="223"/>
        <end position="246"/>
    </location>
</feature>